<dbReference type="SUPFAM" id="SSF53756">
    <property type="entry name" value="UDP-Glycosyltransferase/glycogen phosphorylase"/>
    <property type="match status" value="1"/>
</dbReference>
<reference evidence="1 2" key="1">
    <citation type="submission" date="2024-08" db="EMBL/GenBank/DDBJ databases">
        <authorList>
            <person name="Lu H."/>
        </authorList>
    </citation>
    <scope>NUCLEOTIDE SEQUENCE [LARGE SCALE GENOMIC DNA]</scope>
    <source>
        <strain evidence="1 2">DXS20W</strain>
    </source>
</reference>
<dbReference type="Pfam" id="PF13692">
    <property type="entry name" value="Glyco_trans_1_4"/>
    <property type="match status" value="1"/>
</dbReference>
<dbReference type="EMBL" id="JBIGHX010000003">
    <property type="protein sequence ID" value="MFG6461725.1"/>
    <property type="molecule type" value="Genomic_DNA"/>
</dbReference>
<proteinExistence type="predicted"/>
<evidence type="ECO:0000313" key="1">
    <source>
        <dbReference type="EMBL" id="MFG6461725.1"/>
    </source>
</evidence>
<gene>
    <name evidence="1" type="ORF">ACG04Q_09095</name>
</gene>
<evidence type="ECO:0000313" key="2">
    <source>
        <dbReference type="Proteomes" id="UP001606302"/>
    </source>
</evidence>
<dbReference type="RefSeq" id="WP_394510590.1">
    <property type="nucleotide sequence ID" value="NZ_JBIGHX010000003.1"/>
</dbReference>
<organism evidence="1 2">
    <name type="scientific">Pelomonas lactea</name>
    <dbReference type="NCBI Taxonomy" id="3299030"/>
    <lineage>
        <taxon>Bacteria</taxon>
        <taxon>Pseudomonadati</taxon>
        <taxon>Pseudomonadota</taxon>
        <taxon>Betaproteobacteria</taxon>
        <taxon>Burkholderiales</taxon>
        <taxon>Sphaerotilaceae</taxon>
        <taxon>Roseateles</taxon>
    </lineage>
</organism>
<accession>A0ABW7GIE8</accession>
<protein>
    <submittedName>
        <fullName evidence="1">Glycosyltransferase</fullName>
    </submittedName>
</protein>
<sequence>MSNLDFTSSRQQLGTLAGERIIVVPNELPLPVNSGGRVDVWRRLLALRGAGASMGLLTWYDGPRDGEPSADLRAQLAVHCEAMHMGCISRSPAELVGRVLNAWRWPSHVASRWVTLDRPRVLDWARGFQPTLLLADGLYGAHVVRWLAAELGVPWVYRSHNIEHHYMQMQLAQATRLKSRLGLMANVWGLGRFERGVQAGAAAVLDISASDMAYWRKQGVTRSHWMPPIVDRAFADQLASASSQSRPYHAMYFGNLNTPNNVEAVRWFVQRVLPLLKSPDYRFAIAGSRPSAEVEALVRSDARIQLIPNPAEIAPLLAQARVLVNPVQGGSGVNLKSVEMLYSHTQLLSTRIGVQGLPPEVADCFTLADDPQSFASQLQALAAADAPAPNAQWRVRARAYFSADHAVSLFADAIRPVRPALAKNA</sequence>
<dbReference type="Proteomes" id="UP001606302">
    <property type="component" value="Unassembled WGS sequence"/>
</dbReference>
<keyword evidence="2" id="KW-1185">Reference proteome</keyword>
<name>A0ABW7GIE8_9BURK</name>
<comment type="caution">
    <text evidence="1">The sequence shown here is derived from an EMBL/GenBank/DDBJ whole genome shotgun (WGS) entry which is preliminary data.</text>
</comment>
<dbReference type="Gene3D" id="3.40.50.2000">
    <property type="entry name" value="Glycogen Phosphorylase B"/>
    <property type="match status" value="1"/>
</dbReference>